<dbReference type="PANTHER" id="PTHR45631:SF202">
    <property type="entry name" value="SENESCENCE-INDUCED RECEPTOR-LIKE SERINE_THREONINE-PROTEIN KINASE"/>
    <property type="match status" value="1"/>
</dbReference>
<keyword evidence="9" id="KW-1133">Transmembrane helix</keyword>
<dbReference type="Pfam" id="PF07714">
    <property type="entry name" value="PK_Tyr_Ser-Thr"/>
    <property type="match status" value="1"/>
</dbReference>
<dbReference type="EnsemblPlants" id="novel_model_2005_5bd9a17a">
    <property type="protein sequence ID" value="cds.novel_model_2005_5bd9a17a"/>
    <property type="gene ID" value="novel_gene_1102_5bd9a17a"/>
</dbReference>
<dbReference type="GO" id="GO:0005524">
    <property type="term" value="F:ATP binding"/>
    <property type="evidence" value="ECO:0007669"/>
    <property type="project" value="UniProtKB-KW"/>
</dbReference>
<evidence type="ECO:0000256" key="11">
    <source>
        <dbReference type="ARBA" id="ARBA00023170"/>
    </source>
</evidence>
<keyword evidence="14" id="KW-1185">Reference proteome</keyword>
<keyword evidence="2" id="KW-0723">Serine/threonine-protein kinase</keyword>
<dbReference type="InterPro" id="IPR008271">
    <property type="entry name" value="Ser/Thr_kinase_AS"/>
</dbReference>
<accession>A0A803QVU8</accession>
<evidence type="ECO:0000256" key="8">
    <source>
        <dbReference type="ARBA" id="ARBA00022840"/>
    </source>
</evidence>
<dbReference type="Gramene" id="novel_model_2005_5bd9a17a">
    <property type="protein sequence ID" value="cds.novel_model_2005_5bd9a17a"/>
    <property type="gene ID" value="novel_gene_1102_5bd9a17a"/>
</dbReference>
<protein>
    <recommendedName>
        <fullName evidence="12">Protein kinase domain-containing protein</fullName>
    </recommendedName>
</protein>
<evidence type="ECO:0000259" key="12">
    <source>
        <dbReference type="PROSITE" id="PS50011"/>
    </source>
</evidence>
<organism evidence="13 14">
    <name type="scientific">Cannabis sativa</name>
    <name type="common">Hemp</name>
    <name type="synonym">Marijuana</name>
    <dbReference type="NCBI Taxonomy" id="3483"/>
    <lineage>
        <taxon>Eukaryota</taxon>
        <taxon>Viridiplantae</taxon>
        <taxon>Streptophyta</taxon>
        <taxon>Embryophyta</taxon>
        <taxon>Tracheophyta</taxon>
        <taxon>Spermatophyta</taxon>
        <taxon>Magnoliopsida</taxon>
        <taxon>eudicotyledons</taxon>
        <taxon>Gunneridae</taxon>
        <taxon>Pentapetalae</taxon>
        <taxon>rosids</taxon>
        <taxon>fabids</taxon>
        <taxon>Rosales</taxon>
        <taxon>Cannabaceae</taxon>
        <taxon>Cannabis</taxon>
    </lineage>
</organism>
<dbReference type="SUPFAM" id="SSF56112">
    <property type="entry name" value="Protein kinase-like (PK-like)"/>
    <property type="match status" value="1"/>
</dbReference>
<evidence type="ECO:0000256" key="3">
    <source>
        <dbReference type="ARBA" id="ARBA00022553"/>
    </source>
</evidence>
<comment type="subcellular location">
    <subcellularLocation>
        <location evidence="1">Membrane</location>
        <topology evidence="1">Single-pass membrane protein</topology>
    </subcellularLocation>
</comment>
<evidence type="ECO:0000256" key="2">
    <source>
        <dbReference type="ARBA" id="ARBA00022527"/>
    </source>
</evidence>
<dbReference type="PANTHER" id="PTHR45631">
    <property type="entry name" value="OS07G0107800 PROTEIN-RELATED"/>
    <property type="match status" value="1"/>
</dbReference>
<keyword evidence="10" id="KW-0472">Membrane</keyword>
<dbReference type="Gene3D" id="1.10.510.10">
    <property type="entry name" value="Transferase(Phosphotransferase) domain 1"/>
    <property type="match status" value="1"/>
</dbReference>
<reference evidence="13" key="1">
    <citation type="submission" date="2018-11" db="EMBL/GenBank/DDBJ databases">
        <authorList>
            <person name="Grassa J C."/>
        </authorList>
    </citation>
    <scope>NUCLEOTIDE SEQUENCE [LARGE SCALE GENOMIC DNA]</scope>
</reference>
<dbReference type="GO" id="GO:0004674">
    <property type="term" value="F:protein serine/threonine kinase activity"/>
    <property type="evidence" value="ECO:0007669"/>
    <property type="project" value="UniProtKB-KW"/>
</dbReference>
<evidence type="ECO:0000256" key="7">
    <source>
        <dbReference type="ARBA" id="ARBA00022777"/>
    </source>
</evidence>
<evidence type="ECO:0000256" key="9">
    <source>
        <dbReference type="ARBA" id="ARBA00022989"/>
    </source>
</evidence>
<evidence type="ECO:0000256" key="6">
    <source>
        <dbReference type="ARBA" id="ARBA00022741"/>
    </source>
</evidence>
<evidence type="ECO:0000256" key="5">
    <source>
        <dbReference type="ARBA" id="ARBA00022692"/>
    </source>
</evidence>
<dbReference type="OMA" id="MTANTEM"/>
<dbReference type="Proteomes" id="UP000596661">
    <property type="component" value="Chromosome 2"/>
</dbReference>
<dbReference type="Gene3D" id="3.30.200.20">
    <property type="entry name" value="Phosphorylase Kinase, domain 1"/>
    <property type="match status" value="1"/>
</dbReference>
<evidence type="ECO:0000256" key="1">
    <source>
        <dbReference type="ARBA" id="ARBA00004167"/>
    </source>
</evidence>
<dbReference type="EMBL" id="UZAU01000238">
    <property type="status" value="NOT_ANNOTATED_CDS"/>
    <property type="molecule type" value="Genomic_DNA"/>
</dbReference>
<keyword evidence="3" id="KW-0597">Phosphoprotein</keyword>
<keyword evidence="8" id="KW-0067">ATP-binding</keyword>
<proteinExistence type="predicted"/>
<sequence length="258" mass="28419">MKVYHRNLTSLVGYCNEGDEMALIYEYMANGDLSSHLSGDSNTNVLSWEGRIRIAMDAAQGLEYMHFGCKPPIVHRDVKTTNILLTENFQAKLADFGLSRVFPTDTGTHVSTVVAGTPGYLDPAYHITNRLNETSDIYSYGVVLLEIITNQPAIIKVNESTDDERIHISRWVSSTIDNGAITSIVDPRLQGGFDNNSAWKAVEIGMACVSPTPRKRPSMSEVVNGLKECLAMELARNNHGRLTNSSLDVSTEISPLAR</sequence>
<dbReference type="GO" id="GO:0016020">
    <property type="term" value="C:membrane"/>
    <property type="evidence" value="ECO:0007669"/>
    <property type="project" value="UniProtKB-SubCell"/>
</dbReference>
<keyword evidence="5" id="KW-0812">Transmembrane</keyword>
<keyword evidence="11" id="KW-0675">Receptor</keyword>
<dbReference type="SMART" id="SM00220">
    <property type="entry name" value="S_TKc"/>
    <property type="match status" value="1"/>
</dbReference>
<evidence type="ECO:0000256" key="4">
    <source>
        <dbReference type="ARBA" id="ARBA00022679"/>
    </source>
</evidence>
<keyword evidence="4" id="KW-0808">Transferase</keyword>
<dbReference type="InterPro" id="IPR000719">
    <property type="entry name" value="Prot_kinase_dom"/>
</dbReference>
<evidence type="ECO:0000313" key="13">
    <source>
        <dbReference type="EnsemblPlants" id="cds.novel_model_2005_5bd9a17a"/>
    </source>
</evidence>
<evidence type="ECO:0000256" key="10">
    <source>
        <dbReference type="ARBA" id="ARBA00023136"/>
    </source>
</evidence>
<dbReference type="AlphaFoldDB" id="A0A803QVU8"/>
<name>A0A803QVU8_CANSA</name>
<keyword evidence="7" id="KW-0418">Kinase</keyword>
<dbReference type="InterPro" id="IPR001245">
    <property type="entry name" value="Ser-Thr/Tyr_kinase_cat_dom"/>
</dbReference>
<keyword evidence="6" id="KW-0547">Nucleotide-binding</keyword>
<dbReference type="InterPro" id="IPR011009">
    <property type="entry name" value="Kinase-like_dom_sf"/>
</dbReference>
<dbReference type="FunFam" id="1.10.510.10:FF:000146">
    <property type="entry name" value="LRR receptor-like serine/threonine-protein kinase IOS1"/>
    <property type="match status" value="1"/>
</dbReference>
<dbReference type="PROSITE" id="PS50011">
    <property type="entry name" value="PROTEIN_KINASE_DOM"/>
    <property type="match status" value="1"/>
</dbReference>
<evidence type="ECO:0000313" key="14">
    <source>
        <dbReference type="Proteomes" id="UP000596661"/>
    </source>
</evidence>
<dbReference type="PROSITE" id="PS00108">
    <property type="entry name" value="PROTEIN_KINASE_ST"/>
    <property type="match status" value="1"/>
</dbReference>
<feature type="domain" description="Protein kinase" evidence="12">
    <location>
        <begin position="1"/>
        <end position="230"/>
    </location>
</feature>
<reference evidence="13" key="2">
    <citation type="submission" date="2021-03" db="UniProtKB">
        <authorList>
            <consortium name="EnsemblPlants"/>
        </authorList>
    </citation>
    <scope>IDENTIFICATION</scope>
</reference>